<accession>A1S115</accession>
<dbReference type="GO" id="GO:0005524">
    <property type="term" value="F:ATP binding"/>
    <property type="evidence" value="ECO:0007669"/>
    <property type="project" value="InterPro"/>
</dbReference>
<dbReference type="CDD" id="cd00009">
    <property type="entry name" value="AAA"/>
    <property type="match status" value="1"/>
</dbReference>
<dbReference type="SUPFAM" id="SSF52540">
    <property type="entry name" value="P-loop containing nucleoside triphosphate hydrolases"/>
    <property type="match status" value="1"/>
</dbReference>
<dbReference type="KEGG" id="tpe:Tpen_1750"/>
<dbReference type="HOGENOM" id="CLU_034716_2_0_2"/>
<dbReference type="Pfam" id="PF17863">
    <property type="entry name" value="AAA_lid_2"/>
    <property type="match status" value="1"/>
</dbReference>
<dbReference type="PANTHER" id="PTHR42759:SF1">
    <property type="entry name" value="MAGNESIUM-CHELATASE SUBUNIT CHLD"/>
    <property type="match status" value="1"/>
</dbReference>
<dbReference type="InterPro" id="IPR003593">
    <property type="entry name" value="AAA+_ATPase"/>
</dbReference>
<dbReference type="EnsemblBacteria" id="ABL79145">
    <property type="protein sequence ID" value="ABL79145"/>
    <property type="gene ID" value="Tpen_1750"/>
</dbReference>
<dbReference type="OrthoDB" id="24581at2157"/>
<dbReference type="InterPro" id="IPR011703">
    <property type="entry name" value="ATPase_AAA-3"/>
</dbReference>
<dbReference type="GeneID" id="4601775"/>
<dbReference type="eggNOG" id="arCOG00435">
    <property type="taxonomic scope" value="Archaea"/>
</dbReference>
<evidence type="ECO:0000313" key="2">
    <source>
        <dbReference type="EMBL" id="ABL79145.1"/>
    </source>
</evidence>
<organism evidence="2 3">
    <name type="scientific">Thermofilum pendens (strain DSM 2475 / Hrk 5)</name>
    <dbReference type="NCBI Taxonomy" id="368408"/>
    <lineage>
        <taxon>Archaea</taxon>
        <taxon>Thermoproteota</taxon>
        <taxon>Thermoprotei</taxon>
        <taxon>Thermofilales</taxon>
        <taxon>Thermofilaceae</taxon>
        <taxon>Thermofilum</taxon>
    </lineage>
</organism>
<dbReference type="RefSeq" id="WP_011753410.1">
    <property type="nucleotide sequence ID" value="NC_008698.1"/>
</dbReference>
<reference evidence="3" key="1">
    <citation type="journal article" date="2008" name="J. Bacteriol.">
        <title>Genome sequence of Thermofilum pendens reveals an exceptional loss of biosynthetic pathways without genome reduction.</title>
        <authorList>
            <person name="Anderson I."/>
            <person name="Rodriguez J."/>
            <person name="Susanti D."/>
            <person name="Porat I."/>
            <person name="Reich C."/>
            <person name="Ulrich L.E."/>
            <person name="Elkins J.G."/>
            <person name="Mavromatis K."/>
            <person name="Lykidis A."/>
            <person name="Kim E."/>
            <person name="Thompson L.S."/>
            <person name="Nolan M."/>
            <person name="Land M."/>
            <person name="Copeland A."/>
            <person name="Lapidus A."/>
            <person name="Lucas S."/>
            <person name="Detter C."/>
            <person name="Zhulin I.B."/>
            <person name="Olsen G.J."/>
            <person name="Whitman W."/>
            <person name="Mukhopadhyay B."/>
            <person name="Bristow J."/>
            <person name="Kyrpides N."/>
        </authorList>
    </citation>
    <scope>NUCLEOTIDE SEQUENCE [LARGE SCALE GENOMIC DNA]</scope>
    <source>
        <strain evidence="3">DSM 2475 / Hrk 5</strain>
    </source>
</reference>
<evidence type="ECO:0000259" key="1">
    <source>
        <dbReference type="SMART" id="SM00382"/>
    </source>
</evidence>
<sequence length="353" mass="39384">MPVGVDDVKEVSRELLGELGRVVVGYEEEKALVLASLIAGGHVLLEGVPGIAKTTLAKSLARLLGLSEGYALELDGVAYRGFSRVQFTPDLMPSDITGNLVFNPSTRSFEPRFGPVFTYFLLADEINRAVPRTQSALLQAMQEREVTIGDRSYRLEVRERGKFFFVIATQNPVEQEGTYPLPEAQLDRFLMRVFVGYPSSLEEEVSIYRLHGYRVGEPYEDLERLVEPGWVVEAQDCVARSVEVPDEVFEYVARVVRLTRPSVYPEIAEYFELGASPRSGIALVKASKALAAMRGSTVVERVDVDRALFPVLNHRLVLNVEKLVSEEFRGEKAVAHIKVIREGLRKVVEVARG</sequence>
<gene>
    <name evidence="2" type="ordered locus">Tpen_1750</name>
</gene>
<keyword evidence="3" id="KW-1185">Reference proteome</keyword>
<dbReference type="GO" id="GO:0016887">
    <property type="term" value="F:ATP hydrolysis activity"/>
    <property type="evidence" value="ECO:0007669"/>
    <property type="project" value="InterPro"/>
</dbReference>
<dbReference type="STRING" id="368408.Tpen_1750"/>
<dbReference type="InterPro" id="IPR027417">
    <property type="entry name" value="P-loop_NTPase"/>
</dbReference>
<evidence type="ECO:0000313" key="3">
    <source>
        <dbReference type="Proteomes" id="UP000000641"/>
    </source>
</evidence>
<dbReference type="Pfam" id="PF07726">
    <property type="entry name" value="AAA_3"/>
    <property type="match status" value="1"/>
</dbReference>
<dbReference type="Proteomes" id="UP000000641">
    <property type="component" value="Chromosome"/>
</dbReference>
<dbReference type="PANTHER" id="PTHR42759">
    <property type="entry name" value="MOXR FAMILY PROTEIN"/>
    <property type="match status" value="1"/>
</dbReference>
<dbReference type="Gene3D" id="3.40.50.300">
    <property type="entry name" value="P-loop containing nucleotide triphosphate hydrolases"/>
    <property type="match status" value="1"/>
</dbReference>
<protein>
    <submittedName>
        <fullName evidence="2">ATPase associated with various cellular activities, AAA_3</fullName>
    </submittedName>
</protein>
<dbReference type="EMBL" id="CP000505">
    <property type="protein sequence ID" value="ABL79145.1"/>
    <property type="molecule type" value="Genomic_DNA"/>
</dbReference>
<dbReference type="PIRSF" id="PIRSF002849">
    <property type="entry name" value="AAA_ATPase_chaperone_MoxR_prd"/>
    <property type="match status" value="1"/>
</dbReference>
<dbReference type="SMART" id="SM00382">
    <property type="entry name" value="AAA"/>
    <property type="match status" value="1"/>
</dbReference>
<dbReference type="Gene3D" id="1.10.8.80">
    <property type="entry name" value="Magnesium chelatase subunit I, C-Terminal domain"/>
    <property type="match status" value="1"/>
</dbReference>
<proteinExistence type="predicted"/>
<feature type="domain" description="AAA+ ATPase" evidence="1">
    <location>
        <begin position="39"/>
        <end position="199"/>
    </location>
</feature>
<dbReference type="InterPro" id="IPR050764">
    <property type="entry name" value="CbbQ/NirQ/NorQ/GpvN"/>
</dbReference>
<dbReference type="InterPro" id="IPR041628">
    <property type="entry name" value="ChlI/MoxR_AAA_lid"/>
</dbReference>
<name>A1S115_THEPD</name>
<dbReference type="AlphaFoldDB" id="A1S115"/>